<sequence>MKRGIKGRSRPVGAMRRFLTMSVAALAGGGLAMPATAQDFVRTIVDASVAEHVSVTVYRDPNRGNGAMNLDWLNGFALVSETRTVTLPPGESRIRFDGVAESMVAVSAIVTGLPEGTIEKNRNAEILSPAALVDGTLGNRVTITRTNPATGAQQSESAIVRTRADGGLVLQTAEGFEAVQCAGIPEKLTFDRVPDGLSANPVYTVDTRSAQGGTYTVRLTYLASGFDWSAHYVATFAKAGLARKRTLDLTAWLTVANANGQGFADAELLAVAGKLEITSDYRGMSQPPRGEPLRLTCYPLGSTSDGIPEGMLGAPPPPAPPPVMMSDEIIVTGARKMEAVSDQAMAPVMAVEEALGDLKLYRVPMTVNVAAKAQKQVAFLHLDAVEGQLVHRADCSPDRGVRAMLADVVMRSRNLEKYGLGRALPAGGVTVFEPSAYGPLLLSEDEVDDYAIGQELEIGISPTSQVKVSCALTPRENPHDFNLHDGKAHAMQATIANGSREEVEVEVRIGNPAQWELRYVSRKVAMQDGFQIIRLRVSAGKESKLTWSVRRQS</sequence>
<protein>
    <recommendedName>
        <fullName evidence="4">DUF4139 domain-containing protein</fullName>
    </recommendedName>
</protein>
<proteinExistence type="predicted"/>
<dbReference type="Proteomes" id="UP000283003">
    <property type="component" value="Unassembled WGS sequence"/>
</dbReference>
<evidence type="ECO:0000313" key="2">
    <source>
        <dbReference type="EMBL" id="RVQ65770.1"/>
    </source>
</evidence>
<dbReference type="AlphaFoldDB" id="A0A437GVF7"/>
<feature type="chain" id="PRO_5019298544" description="DUF4139 domain-containing protein" evidence="1">
    <location>
        <begin position="38"/>
        <end position="553"/>
    </location>
</feature>
<reference evidence="2 3" key="1">
    <citation type="submission" date="2018-12" db="EMBL/GenBank/DDBJ databases">
        <title>Croceicoccus ponticola sp. nov., a lipolytic bacterium isolated from seawater.</title>
        <authorList>
            <person name="Yoon J.-H."/>
        </authorList>
    </citation>
    <scope>NUCLEOTIDE SEQUENCE [LARGE SCALE GENOMIC DNA]</scope>
    <source>
        <strain evidence="2 3">GM-16</strain>
    </source>
</reference>
<dbReference type="PANTHER" id="PTHR38075">
    <property type="entry name" value="DUF4139 DOMAIN-CONTAINING PROTEIN"/>
    <property type="match status" value="1"/>
</dbReference>
<dbReference type="RefSeq" id="WP_127613281.1">
    <property type="nucleotide sequence ID" value="NZ_RXOL01000006.1"/>
</dbReference>
<organism evidence="2 3">
    <name type="scientific">Croceicoccus ponticola</name>
    <dbReference type="NCBI Taxonomy" id="2217664"/>
    <lineage>
        <taxon>Bacteria</taxon>
        <taxon>Pseudomonadati</taxon>
        <taxon>Pseudomonadota</taxon>
        <taxon>Alphaproteobacteria</taxon>
        <taxon>Sphingomonadales</taxon>
        <taxon>Erythrobacteraceae</taxon>
        <taxon>Croceicoccus</taxon>
    </lineage>
</organism>
<evidence type="ECO:0000256" key="1">
    <source>
        <dbReference type="SAM" id="SignalP"/>
    </source>
</evidence>
<evidence type="ECO:0008006" key="4">
    <source>
        <dbReference type="Google" id="ProtNLM"/>
    </source>
</evidence>
<feature type="signal peptide" evidence="1">
    <location>
        <begin position="1"/>
        <end position="37"/>
    </location>
</feature>
<keyword evidence="3" id="KW-1185">Reference proteome</keyword>
<dbReference type="PANTHER" id="PTHR38075:SF1">
    <property type="entry name" value="DUF4139 DOMAIN-CONTAINING PROTEIN"/>
    <property type="match status" value="1"/>
</dbReference>
<dbReference type="OrthoDB" id="7178458at2"/>
<evidence type="ECO:0000313" key="3">
    <source>
        <dbReference type="Proteomes" id="UP000283003"/>
    </source>
</evidence>
<keyword evidence="1" id="KW-0732">Signal</keyword>
<accession>A0A437GVF7</accession>
<gene>
    <name evidence="2" type="ORF">EKN06_12640</name>
</gene>
<comment type="caution">
    <text evidence="2">The sequence shown here is derived from an EMBL/GenBank/DDBJ whole genome shotgun (WGS) entry which is preliminary data.</text>
</comment>
<dbReference type="EMBL" id="RXOL01000006">
    <property type="protein sequence ID" value="RVQ65770.1"/>
    <property type="molecule type" value="Genomic_DNA"/>
</dbReference>
<name>A0A437GVF7_9SPHN</name>